<accession>A0A0E9TJQ1</accession>
<protein>
    <submittedName>
        <fullName evidence="1">Uncharacterized protein</fullName>
    </submittedName>
</protein>
<reference evidence="1" key="2">
    <citation type="journal article" date="2015" name="Fish Shellfish Immunol.">
        <title>Early steps in the European eel (Anguilla anguilla)-Vibrio vulnificus interaction in the gills: Role of the RtxA13 toxin.</title>
        <authorList>
            <person name="Callol A."/>
            <person name="Pajuelo D."/>
            <person name="Ebbesson L."/>
            <person name="Teles M."/>
            <person name="MacKenzie S."/>
            <person name="Amaro C."/>
        </authorList>
    </citation>
    <scope>NUCLEOTIDE SEQUENCE</scope>
</reference>
<dbReference type="AlphaFoldDB" id="A0A0E9TJQ1"/>
<evidence type="ECO:0000313" key="1">
    <source>
        <dbReference type="EMBL" id="JAH52958.1"/>
    </source>
</evidence>
<organism evidence="1">
    <name type="scientific">Anguilla anguilla</name>
    <name type="common">European freshwater eel</name>
    <name type="synonym">Muraena anguilla</name>
    <dbReference type="NCBI Taxonomy" id="7936"/>
    <lineage>
        <taxon>Eukaryota</taxon>
        <taxon>Metazoa</taxon>
        <taxon>Chordata</taxon>
        <taxon>Craniata</taxon>
        <taxon>Vertebrata</taxon>
        <taxon>Euteleostomi</taxon>
        <taxon>Actinopterygii</taxon>
        <taxon>Neopterygii</taxon>
        <taxon>Teleostei</taxon>
        <taxon>Anguilliformes</taxon>
        <taxon>Anguillidae</taxon>
        <taxon>Anguilla</taxon>
    </lineage>
</organism>
<reference evidence="1" key="1">
    <citation type="submission" date="2014-11" db="EMBL/GenBank/DDBJ databases">
        <authorList>
            <person name="Amaro Gonzalez C."/>
        </authorList>
    </citation>
    <scope>NUCLEOTIDE SEQUENCE</scope>
</reference>
<sequence>MRAYGRLQVICFNKDQKRLCVLITHKLT</sequence>
<name>A0A0E9TJQ1_ANGAN</name>
<dbReference type="EMBL" id="GBXM01055619">
    <property type="protein sequence ID" value="JAH52958.1"/>
    <property type="molecule type" value="Transcribed_RNA"/>
</dbReference>
<proteinExistence type="predicted"/>